<evidence type="ECO:0000313" key="2">
    <source>
        <dbReference type="Proteomes" id="UP000253094"/>
    </source>
</evidence>
<dbReference type="EMBL" id="QOIL01000030">
    <property type="protein sequence ID" value="RCG21122.1"/>
    <property type="molecule type" value="Genomic_DNA"/>
</dbReference>
<protein>
    <submittedName>
        <fullName evidence="1">Uncharacterized protein</fullName>
    </submittedName>
</protein>
<gene>
    <name evidence="1" type="ORF">DQ384_36515</name>
</gene>
<organism evidence="1 2">
    <name type="scientific">Sphaerisporangium album</name>
    <dbReference type="NCBI Taxonomy" id="509200"/>
    <lineage>
        <taxon>Bacteria</taxon>
        <taxon>Bacillati</taxon>
        <taxon>Actinomycetota</taxon>
        <taxon>Actinomycetes</taxon>
        <taxon>Streptosporangiales</taxon>
        <taxon>Streptosporangiaceae</taxon>
        <taxon>Sphaerisporangium</taxon>
    </lineage>
</organism>
<keyword evidence="2" id="KW-1185">Reference proteome</keyword>
<dbReference type="RefSeq" id="WP_114033459.1">
    <property type="nucleotide sequence ID" value="NZ_QOIL01000030.1"/>
</dbReference>
<evidence type="ECO:0000313" key="1">
    <source>
        <dbReference type="EMBL" id="RCG21122.1"/>
    </source>
</evidence>
<name>A0A367ETV8_9ACTN</name>
<sequence length="107" mass="12105">MLTDTQILRAAQVVADHQRRHAHVSKLHSNAPLWRRWGKRRQLKSAALAWATARQMLIEILLAGDLDRQEPEQVTRRLAERAADDLVADVLASPMPEGDTVTMVCLF</sequence>
<dbReference type="Proteomes" id="UP000253094">
    <property type="component" value="Unassembled WGS sequence"/>
</dbReference>
<accession>A0A367ETV8</accession>
<comment type="caution">
    <text evidence="1">The sequence shown here is derived from an EMBL/GenBank/DDBJ whole genome shotgun (WGS) entry which is preliminary data.</text>
</comment>
<dbReference type="AlphaFoldDB" id="A0A367ETV8"/>
<proteinExistence type="predicted"/>
<reference evidence="1 2" key="1">
    <citation type="submission" date="2018-06" db="EMBL/GenBank/DDBJ databases">
        <title>Sphaerisporangium craniellae sp. nov., isolated from a marine sponge in the South China Sea.</title>
        <authorList>
            <person name="Li L."/>
        </authorList>
    </citation>
    <scope>NUCLEOTIDE SEQUENCE [LARGE SCALE GENOMIC DNA]</scope>
    <source>
        <strain evidence="1 2">CCTCC AA 208026</strain>
    </source>
</reference>